<dbReference type="InterPro" id="IPR000792">
    <property type="entry name" value="Tscrpt_reg_LuxR_C"/>
</dbReference>
<sequence>MEITRGYVAMNILMIDELPIYIHGMKTELKRVMPECTVFATNSFEDAQVILASTPVNIILLDGEMKCSDFIQSLTSNWPTLPIVVMLRKATDRIFNFYIRQNVKGIFTKELPVEKISQILSMVASGVVCFPEQAVVHREQPVSTLPIHSLSRRQQEVLKLLANGGTNKQISRQLNISAGTVKVHLESIFHRLQVNNRTQAAMLYFKYIAN</sequence>
<dbReference type="GO" id="GO:0000160">
    <property type="term" value="P:phosphorelay signal transduction system"/>
    <property type="evidence" value="ECO:0007669"/>
    <property type="project" value="InterPro"/>
</dbReference>
<gene>
    <name evidence="5" type="ORF">RBJ67_24630</name>
</gene>
<dbReference type="EMBL" id="JAVDKS010000017">
    <property type="protein sequence ID" value="MDQ2259318.1"/>
    <property type="molecule type" value="Genomic_DNA"/>
</dbReference>
<protein>
    <submittedName>
        <fullName evidence="5">Response regulator transcription factor</fullName>
    </submittedName>
</protein>
<evidence type="ECO:0000313" key="5">
    <source>
        <dbReference type="EMBL" id="MDQ2259318.1"/>
    </source>
</evidence>
<dbReference type="InterPro" id="IPR051015">
    <property type="entry name" value="EvgA-like"/>
</dbReference>
<dbReference type="Gene3D" id="1.10.10.10">
    <property type="entry name" value="Winged helix-like DNA-binding domain superfamily/Winged helix DNA-binding domain"/>
    <property type="match status" value="1"/>
</dbReference>
<dbReference type="InterPro" id="IPR016032">
    <property type="entry name" value="Sig_transdc_resp-reg_C-effctor"/>
</dbReference>
<dbReference type="InterPro" id="IPR001789">
    <property type="entry name" value="Sig_transdc_resp-reg_receiver"/>
</dbReference>
<dbReference type="Pfam" id="PF00196">
    <property type="entry name" value="GerE"/>
    <property type="match status" value="1"/>
</dbReference>
<organism evidence="5 6">
    <name type="scientific">Enterobacter soli</name>
    <dbReference type="NCBI Taxonomy" id="885040"/>
    <lineage>
        <taxon>Bacteria</taxon>
        <taxon>Pseudomonadati</taxon>
        <taxon>Pseudomonadota</taxon>
        <taxon>Gammaproteobacteria</taxon>
        <taxon>Enterobacterales</taxon>
        <taxon>Enterobacteriaceae</taxon>
        <taxon>Enterobacter</taxon>
    </lineage>
</organism>
<keyword evidence="6" id="KW-1185">Reference proteome</keyword>
<dbReference type="SUPFAM" id="SSF46894">
    <property type="entry name" value="C-terminal effector domain of the bipartite response regulators"/>
    <property type="match status" value="1"/>
</dbReference>
<dbReference type="Proteomes" id="UP001225042">
    <property type="component" value="Unassembled WGS sequence"/>
</dbReference>
<dbReference type="PANTHER" id="PTHR45566">
    <property type="entry name" value="HTH-TYPE TRANSCRIPTIONAL REGULATOR YHJB-RELATED"/>
    <property type="match status" value="1"/>
</dbReference>
<dbReference type="PROSITE" id="PS50110">
    <property type="entry name" value="RESPONSE_REGULATORY"/>
    <property type="match status" value="1"/>
</dbReference>
<dbReference type="InterPro" id="IPR036388">
    <property type="entry name" value="WH-like_DNA-bd_sf"/>
</dbReference>
<dbReference type="SMART" id="SM00421">
    <property type="entry name" value="HTH_LUXR"/>
    <property type="match status" value="1"/>
</dbReference>
<proteinExistence type="predicted"/>
<comment type="caution">
    <text evidence="5">The sequence shown here is derived from an EMBL/GenBank/DDBJ whole genome shotgun (WGS) entry which is preliminary data.</text>
</comment>
<dbReference type="RefSeq" id="WP_257271824.1">
    <property type="nucleotide sequence ID" value="NZ_DAMBRZ010000228.1"/>
</dbReference>
<reference evidence="5 6" key="1">
    <citation type="submission" date="2023-08" db="EMBL/GenBank/DDBJ databases">
        <authorList>
            <person name="Dale J."/>
        </authorList>
    </citation>
    <scope>NUCLEOTIDE SEQUENCE [LARGE SCALE GENOMIC DNA]</scope>
    <source>
        <strain evidence="5 6">2023EL-00788</strain>
    </source>
</reference>
<evidence type="ECO:0000259" key="3">
    <source>
        <dbReference type="PROSITE" id="PS50043"/>
    </source>
</evidence>
<dbReference type="CDD" id="cd06170">
    <property type="entry name" value="LuxR_C_like"/>
    <property type="match status" value="1"/>
</dbReference>
<name>A0AAW8HES6_9ENTR</name>
<keyword evidence="1" id="KW-0238">DNA-binding</keyword>
<accession>A0AAW8HES6</accession>
<dbReference type="AlphaFoldDB" id="A0AAW8HES6"/>
<evidence type="ECO:0000256" key="1">
    <source>
        <dbReference type="ARBA" id="ARBA00023125"/>
    </source>
</evidence>
<dbReference type="PRINTS" id="PR00038">
    <property type="entry name" value="HTHLUXR"/>
</dbReference>
<feature type="domain" description="HTH luxR-type" evidence="3">
    <location>
        <begin position="143"/>
        <end position="208"/>
    </location>
</feature>
<evidence type="ECO:0000256" key="2">
    <source>
        <dbReference type="PROSITE-ProRule" id="PRU00169"/>
    </source>
</evidence>
<dbReference type="GO" id="GO:0006355">
    <property type="term" value="P:regulation of DNA-templated transcription"/>
    <property type="evidence" value="ECO:0007669"/>
    <property type="project" value="InterPro"/>
</dbReference>
<keyword evidence="2" id="KW-0597">Phosphoprotein</keyword>
<dbReference type="InterPro" id="IPR011006">
    <property type="entry name" value="CheY-like_superfamily"/>
</dbReference>
<dbReference type="Gene3D" id="3.40.50.2300">
    <property type="match status" value="1"/>
</dbReference>
<dbReference type="SUPFAM" id="SSF52172">
    <property type="entry name" value="CheY-like"/>
    <property type="match status" value="1"/>
</dbReference>
<evidence type="ECO:0000313" key="6">
    <source>
        <dbReference type="Proteomes" id="UP001225042"/>
    </source>
</evidence>
<feature type="modified residue" description="4-aspartylphosphate" evidence="2">
    <location>
        <position position="62"/>
    </location>
</feature>
<dbReference type="GO" id="GO:0003677">
    <property type="term" value="F:DNA binding"/>
    <property type="evidence" value="ECO:0007669"/>
    <property type="project" value="UniProtKB-KW"/>
</dbReference>
<dbReference type="PROSITE" id="PS50043">
    <property type="entry name" value="HTH_LUXR_2"/>
    <property type="match status" value="1"/>
</dbReference>
<dbReference type="PANTHER" id="PTHR45566:SF1">
    <property type="entry name" value="HTH-TYPE TRANSCRIPTIONAL REGULATOR YHJB-RELATED"/>
    <property type="match status" value="1"/>
</dbReference>
<dbReference type="PROSITE" id="PS00622">
    <property type="entry name" value="HTH_LUXR_1"/>
    <property type="match status" value="1"/>
</dbReference>
<feature type="domain" description="Response regulatory" evidence="4">
    <location>
        <begin position="11"/>
        <end position="124"/>
    </location>
</feature>
<evidence type="ECO:0000259" key="4">
    <source>
        <dbReference type="PROSITE" id="PS50110"/>
    </source>
</evidence>